<dbReference type="Proteomes" id="UP000677265">
    <property type="component" value="Unassembled WGS sequence"/>
</dbReference>
<evidence type="ECO:0000256" key="1">
    <source>
        <dbReference type="SAM" id="MobiDB-lite"/>
    </source>
</evidence>
<protein>
    <submittedName>
        <fullName evidence="2">Uncharacterized protein</fullName>
    </submittedName>
</protein>
<gene>
    <name evidence="3" type="ORF">KHB02_027120</name>
    <name evidence="2" type="ORF">KHB02_34610</name>
</gene>
<dbReference type="EMBL" id="JAGYPE010000007">
    <property type="protein sequence ID" value="MBS4186500.1"/>
    <property type="molecule type" value="Genomic_DNA"/>
</dbReference>
<keyword evidence="4" id="KW-1185">Reference proteome</keyword>
<feature type="compositionally biased region" description="Basic and acidic residues" evidence="1">
    <location>
        <begin position="30"/>
        <end position="42"/>
    </location>
</feature>
<proteinExistence type="predicted"/>
<reference evidence="2" key="1">
    <citation type="submission" date="2021-05" db="EMBL/GenBank/DDBJ databases">
        <title>Novel Bacillus species.</title>
        <authorList>
            <person name="Liu G."/>
        </authorList>
    </citation>
    <scope>NUCLEOTIDE SEQUENCE</scope>
    <source>
        <strain evidence="2 4">FJAT-50051</strain>
    </source>
</reference>
<dbReference type="RefSeq" id="WP_213146301.1">
    <property type="nucleotide sequence ID" value="NZ_JAGYPE020000084.1"/>
</dbReference>
<sequence length="58" mass="6164">MIPINKKNQTSDKSGIEQPLMSTGTTEAGFDWKTDKPDEAAKPKIGNQSIGEQAGSAD</sequence>
<feature type="compositionally biased region" description="Polar residues" evidence="1">
    <location>
        <begin position="1"/>
        <end position="13"/>
    </location>
</feature>
<evidence type="ECO:0000313" key="4">
    <source>
        <dbReference type="Proteomes" id="UP000677265"/>
    </source>
</evidence>
<dbReference type="AlphaFoldDB" id="A0A942T6U9"/>
<comment type="caution">
    <text evidence="2">The sequence shown here is derived from an EMBL/GenBank/DDBJ whole genome shotgun (WGS) entry which is preliminary data.</text>
</comment>
<organism evidence="2">
    <name type="scientific">Neobacillus citreus</name>
    <dbReference type="NCBI Taxonomy" id="2833578"/>
    <lineage>
        <taxon>Bacteria</taxon>
        <taxon>Bacillati</taxon>
        <taxon>Bacillota</taxon>
        <taxon>Bacilli</taxon>
        <taxon>Bacillales</taxon>
        <taxon>Bacillaceae</taxon>
        <taxon>Neobacillus</taxon>
    </lineage>
</organism>
<name>A0A942T6U9_9BACI</name>
<evidence type="ECO:0000313" key="3">
    <source>
        <dbReference type="EMBL" id="MCH6269205.1"/>
    </source>
</evidence>
<dbReference type="EMBL" id="JAGYPE020000084">
    <property type="protein sequence ID" value="MCH6269205.1"/>
    <property type="molecule type" value="Genomic_DNA"/>
</dbReference>
<accession>A0A942T6U9</accession>
<feature type="region of interest" description="Disordered" evidence="1">
    <location>
        <begin position="1"/>
        <end position="58"/>
    </location>
</feature>
<evidence type="ECO:0000313" key="2">
    <source>
        <dbReference type="EMBL" id="MBS4186500.1"/>
    </source>
</evidence>